<keyword evidence="10 13" id="KW-0326">Glycosidase</keyword>
<feature type="signal peptide" evidence="14">
    <location>
        <begin position="1"/>
        <end position="23"/>
    </location>
</feature>
<dbReference type="InterPro" id="IPR044846">
    <property type="entry name" value="GH10"/>
</dbReference>
<dbReference type="EC" id="3.2.1.8" evidence="13"/>
<dbReference type="Proteomes" id="UP000277580">
    <property type="component" value="Unassembled WGS sequence"/>
</dbReference>
<keyword evidence="7 14" id="KW-0732">Signal</keyword>
<comment type="similarity">
    <text evidence="4 13">Belongs to the glycosyl hydrolase 10 (cellulase F) family.</text>
</comment>
<keyword evidence="9 13" id="KW-0119">Carbohydrate metabolism</keyword>
<dbReference type="GO" id="GO:0005576">
    <property type="term" value="C:extracellular region"/>
    <property type="evidence" value="ECO:0007669"/>
    <property type="project" value="UniProtKB-SubCell"/>
</dbReference>
<evidence type="ECO:0000256" key="7">
    <source>
        <dbReference type="ARBA" id="ARBA00022729"/>
    </source>
</evidence>
<keyword evidence="5" id="KW-0964">Secreted</keyword>
<comment type="subcellular location">
    <subcellularLocation>
        <location evidence="2">Secreted</location>
    </subcellularLocation>
</comment>
<dbReference type="InterPro" id="IPR017853">
    <property type="entry name" value="GH"/>
</dbReference>
<name>A0A3N4L3Q5_9PEZI</name>
<dbReference type="InterPro" id="IPR035971">
    <property type="entry name" value="CBD_sf"/>
</dbReference>
<dbReference type="SMART" id="SM00633">
    <property type="entry name" value="Glyco_10"/>
    <property type="match status" value="1"/>
</dbReference>
<keyword evidence="11 13" id="KW-0624">Polysaccharide degradation</keyword>
<feature type="chain" id="PRO_5018270591" description="Beta-xylanase" evidence="14">
    <location>
        <begin position="24"/>
        <end position="398"/>
    </location>
</feature>
<evidence type="ECO:0000256" key="11">
    <source>
        <dbReference type="ARBA" id="ARBA00023326"/>
    </source>
</evidence>
<protein>
    <recommendedName>
        <fullName evidence="13">Beta-xylanase</fullName>
        <ecNumber evidence="13">3.2.1.8</ecNumber>
    </recommendedName>
</protein>
<accession>A0A3N4L3Q5</accession>
<evidence type="ECO:0000259" key="15">
    <source>
        <dbReference type="PROSITE" id="PS51164"/>
    </source>
</evidence>
<dbReference type="InterPro" id="IPR001000">
    <property type="entry name" value="GH10_dom"/>
</dbReference>
<sequence>MLSGFSGCPLGVLAAVLATAVNGQAALWGQCGGVTWTGTTTCVSGATCTKINDYYSQCIAGTATTTAVASSTTSTVASASSSPGLNTLAVAKGKTYFGSATDNGELSDAAYTTILKNSKEFGVITPGNSMKWDATEGTRGTFTFTNGETIVKFAEANGQKVRGHTLVWHSQLPSWVSSGGFSAAELTEIIQTHVTNLVTNWKGRILHWDVVNEIFNDDGTYRTSVFYNTLGEEFVSIAFKAARAADPAAKLYINDYNIDGTGAKSTAMYNLVQKLLAAGVPIDGIGVQAHLISGSVPSTLATNWASFASLGVDVAITELDIRMTTPSDATKLAQQATDYGTVVKACVSVPRCVGITVWDYTDKYSWIPSVFSGQGAALPWDELLVKKPAYAAIASALA</sequence>
<dbReference type="STRING" id="1392247.A0A3N4L3Q5"/>
<dbReference type="EMBL" id="ML119105">
    <property type="protein sequence ID" value="RPB17540.1"/>
    <property type="molecule type" value="Genomic_DNA"/>
</dbReference>
<dbReference type="PROSITE" id="PS51760">
    <property type="entry name" value="GH10_2"/>
    <property type="match status" value="1"/>
</dbReference>
<evidence type="ECO:0000256" key="6">
    <source>
        <dbReference type="ARBA" id="ARBA00022651"/>
    </source>
</evidence>
<evidence type="ECO:0000256" key="1">
    <source>
        <dbReference type="ARBA" id="ARBA00000681"/>
    </source>
</evidence>
<feature type="domain" description="GH10" evidence="16">
    <location>
        <begin position="79"/>
        <end position="396"/>
    </location>
</feature>
<evidence type="ECO:0000259" key="16">
    <source>
        <dbReference type="PROSITE" id="PS51760"/>
    </source>
</evidence>
<evidence type="ECO:0000313" key="18">
    <source>
        <dbReference type="Proteomes" id="UP000277580"/>
    </source>
</evidence>
<evidence type="ECO:0000256" key="4">
    <source>
        <dbReference type="ARBA" id="ARBA00007495"/>
    </source>
</evidence>
<dbReference type="SMART" id="SM00236">
    <property type="entry name" value="fCBD"/>
    <property type="match status" value="1"/>
</dbReference>
<organism evidence="17 18">
    <name type="scientific">Morchella conica CCBAS932</name>
    <dbReference type="NCBI Taxonomy" id="1392247"/>
    <lineage>
        <taxon>Eukaryota</taxon>
        <taxon>Fungi</taxon>
        <taxon>Dikarya</taxon>
        <taxon>Ascomycota</taxon>
        <taxon>Pezizomycotina</taxon>
        <taxon>Pezizomycetes</taxon>
        <taxon>Pezizales</taxon>
        <taxon>Morchellaceae</taxon>
        <taxon>Morchella</taxon>
    </lineage>
</organism>
<evidence type="ECO:0000256" key="12">
    <source>
        <dbReference type="PROSITE-ProRule" id="PRU10061"/>
    </source>
</evidence>
<dbReference type="GO" id="GO:0031176">
    <property type="term" value="F:endo-1,4-beta-xylanase activity"/>
    <property type="evidence" value="ECO:0007669"/>
    <property type="project" value="UniProtKB-EC"/>
</dbReference>
<gene>
    <name evidence="17" type="ORF">P167DRAFT_556065</name>
</gene>
<dbReference type="PROSITE" id="PS51164">
    <property type="entry name" value="CBM1_2"/>
    <property type="match status" value="1"/>
</dbReference>
<dbReference type="SUPFAM" id="SSF51445">
    <property type="entry name" value="(Trans)glycosidases"/>
    <property type="match status" value="1"/>
</dbReference>
<evidence type="ECO:0000256" key="2">
    <source>
        <dbReference type="ARBA" id="ARBA00004613"/>
    </source>
</evidence>
<feature type="domain" description="CBM1" evidence="15">
    <location>
        <begin position="23"/>
        <end position="59"/>
    </location>
</feature>
<dbReference type="InterPro" id="IPR000254">
    <property type="entry name" value="CBD"/>
</dbReference>
<dbReference type="PANTHER" id="PTHR31490">
    <property type="entry name" value="GLYCOSYL HYDROLASE"/>
    <property type="match status" value="1"/>
</dbReference>
<dbReference type="InterPro" id="IPR031158">
    <property type="entry name" value="GH10_AS"/>
</dbReference>
<keyword evidence="18" id="KW-1185">Reference proteome</keyword>
<dbReference type="GO" id="GO:0030248">
    <property type="term" value="F:cellulose binding"/>
    <property type="evidence" value="ECO:0007669"/>
    <property type="project" value="InterPro"/>
</dbReference>
<evidence type="ECO:0000256" key="13">
    <source>
        <dbReference type="RuleBase" id="RU361174"/>
    </source>
</evidence>
<evidence type="ECO:0000256" key="9">
    <source>
        <dbReference type="ARBA" id="ARBA00023277"/>
    </source>
</evidence>
<dbReference type="Gene3D" id="3.20.20.80">
    <property type="entry name" value="Glycosidases"/>
    <property type="match status" value="1"/>
</dbReference>
<evidence type="ECO:0000256" key="14">
    <source>
        <dbReference type="SAM" id="SignalP"/>
    </source>
</evidence>
<dbReference type="PRINTS" id="PR00134">
    <property type="entry name" value="GLHYDRLASE10"/>
</dbReference>
<dbReference type="GO" id="GO:0045493">
    <property type="term" value="P:xylan catabolic process"/>
    <property type="evidence" value="ECO:0007669"/>
    <property type="project" value="UniProtKB-KW"/>
</dbReference>
<evidence type="ECO:0000256" key="10">
    <source>
        <dbReference type="ARBA" id="ARBA00023295"/>
    </source>
</evidence>
<dbReference type="OrthoDB" id="3055998at2759"/>
<proteinExistence type="inferred from homology"/>
<dbReference type="Pfam" id="PF00734">
    <property type="entry name" value="CBM_1"/>
    <property type="match status" value="1"/>
</dbReference>
<dbReference type="PROSITE" id="PS00591">
    <property type="entry name" value="GH10_1"/>
    <property type="match status" value="1"/>
</dbReference>
<dbReference type="Pfam" id="PF00331">
    <property type="entry name" value="Glyco_hydro_10"/>
    <property type="match status" value="1"/>
</dbReference>
<reference evidence="17 18" key="1">
    <citation type="journal article" date="2018" name="Nat. Ecol. Evol.">
        <title>Pezizomycetes genomes reveal the molecular basis of ectomycorrhizal truffle lifestyle.</title>
        <authorList>
            <person name="Murat C."/>
            <person name="Payen T."/>
            <person name="Noel B."/>
            <person name="Kuo A."/>
            <person name="Morin E."/>
            <person name="Chen J."/>
            <person name="Kohler A."/>
            <person name="Krizsan K."/>
            <person name="Balestrini R."/>
            <person name="Da Silva C."/>
            <person name="Montanini B."/>
            <person name="Hainaut M."/>
            <person name="Levati E."/>
            <person name="Barry K.W."/>
            <person name="Belfiori B."/>
            <person name="Cichocki N."/>
            <person name="Clum A."/>
            <person name="Dockter R.B."/>
            <person name="Fauchery L."/>
            <person name="Guy J."/>
            <person name="Iotti M."/>
            <person name="Le Tacon F."/>
            <person name="Lindquist E.A."/>
            <person name="Lipzen A."/>
            <person name="Malagnac F."/>
            <person name="Mello A."/>
            <person name="Molinier V."/>
            <person name="Miyauchi S."/>
            <person name="Poulain J."/>
            <person name="Riccioni C."/>
            <person name="Rubini A."/>
            <person name="Sitrit Y."/>
            <person name="Splivallo R."/>
            <person name="Traeger S."/>
            <person name="Wang M."/>
            <person name="Zifcakova L."/>
            <person name="Wipf D."/>
            <person name="Zambonelli A."/>
            <person name="Paolocci F."/>
            <person name="Nowrousian M."/>
            <person name="Ottonello S."/>
            <person name="Baldrian P."/>
            <person name="Spatafora J.W."/>
            <person name="Henrissat B."/>
            <person name="Nagy L.G."/>
            <person name="Aury J.M."/>
            <person name="Wincker P."/>
            <person name="Grigoriev I.V."/>
            <person name="Bonfante P."/>
            <person name="Martin F.M."/>
        </authorList>
    </citation>
    <scope>NUCLEOTIDE SEQUENCE [LARGE SCALE GENOMIC DNA]</scope>
    <source>
        <strain evidence="17 18">CCBAS932</strain>
    </source>
</reference>
<dbReference type="InParanoid" id="A0A3N4L3Q5"/>
<feature type="active site" description="Nucleophile" evidence="12">
    <location>
        <position position="318"/>
    </location>
</feature>
<dbReference type="PANTHER" id="PTHR31490:SF35">
    <property type="entry name" value="ENDO-1,4-BETA-XYLANASE"/>
    <property type="match status" value="1"/>
</dbReference>
<dbReference type="PROSITE" id="PS00562">
    <property type="entry name" value="CBM1_1"/>
    <property type="match status" value="1"/>
</dbReference>
<comment type="pathway">
    <text evidence="3">Glycan degradation; xylan degradation.</text>
</comment>
<keyword evidence="6 17" id="KW-0858">Xylan degradation</keyword>
<dbReference type="SUPFAM" id="SSF57180">
    <property type="entry name" value="Cellulose-binding domain"/>
    <property type="match status" value="1"/>
</dbReference>
<evidence type="ECO:0000256" key="5">
    <source>
        <dbReference type="ARBA" id="ARBA00022525"/>
    </source>
</evidence>
<evidence type="ECO:0000256" key="3">
    <source>
        <dbReference type="ARBA" id="ARBA00004851"/>
    </source>
</evidence>
<dbReference type="AlphaFoldDB" id="A0A3N4L3Q5"/>
<keyword evidence="8 13" id="KW-0378">Hydrolase</keyword>
<comment type="catalytic activity">
    <reaction evidence="1 13">
        <text>Endohydrolysis of (1-&gt;4)-beta-D-xylosidic linkages in xylans.</text>
        <dbReference type="EC" id="3.2.1.8"/>
    </reaction>
</comment>
<evidence type="ECO:0000256" key="8">
    <source>
        <dbReference type="ARBA" id="ARBA00022801"/>
    </source>
</evidence>
<evidence type="ECO:0000313" key="17">
    <source>
        <dbReference type="EMBL" id="RPB17540.1"/>
    </source>
</evidence>